<evidence type="ECO:0000259" key="1">
    <source>
        <dbReference type="Pfam" id="PF00931"/>
    </source>
</evidence>
<protein>
    <recommendedName>
        <fullName evidence="1">NB-ARC domain-containing protein</fullName>
    </recommendedName>
</protein>
<dbReference type="InterPro" id="IPR002182">
    <property type="entry name" value="NB-ARC"/>
</dbReference>
<dbReference type="PANTHER" id="PTHR11017:SF574">
    <property type="entry name" value="ADP-RIBOSYL CYCLASE_CYCLIC ADP-RIBOSE HYDROLASE"/>
    <property type="match status" value="1"/>
</dbReference>
<comment type="caution">
    <text evidence="2">The sequence shown here is derived from an EMBL/GenBank/DDBJ whole genome shotgun (WGS) entry which is preliminary data.</text>
</comment>
<dbReference type="Pfam" id="PF00931">
    <property type="entry name" value="NB-ARC"/>
    <property type="match status" value="1"/>
</dbReference>
<reference evidence="2 3" key="1">
    <citation type="journal article" date="2024" name="Nat. Commun.">
        <title>Phylogenomics reveals the evolutionary origins of lichenization in chlorophyte algae.</title>
        <authorList>
            <person name="Puginier C."/>
            <person name="Libourel C."/>
            <person name="Otte J."/>
            <person name="Skaloud P."/>
            <person name="Haon M."/>
            <person name="Grisel S."/>
            <person name="Petersen M."/>
            <person name="Berrin J.G."/>
            <person name="Delaux P.M."/>
            <person name="Dal Grande F."/>
            <person name="Keller J."/>
        </authorList>
    </citation>
    <scope>NUCLEOTIDE SEQUENCE [LARGE SCALE GENOMIC DNA]</scope>
    <source>
        <strain evidence="2 3">SAG 2043</strain>
    </source>
</reference>
<evidence type="ECO:0000313" key="2">
    <source>
        <dbReference type="EMBL" id="KAK9811249.1"/>
    </source>
</evidence>
<accession>A0AAW1PSX9</accession>
<dbReference type="GO" id="GO:0006952">
    <property type="term" value="P:defense response"/>
    <property type="evidence" value="ECO:0007669"/>
    <property type="project" value="InterPro"/>
</dbReference>
<sequence>MGWCFSKPASQQATLPVTGAPLASPFAQASSPQEAAACVSILTAQGADPRDTWGAVHPGAPAHGSLLQPATAPLANASAEARGVVPQPSAITVTSPPAQGVVPQPSAATVTSHPAQSAVPHYASAEPANGDYDVFISHRGPDTKLGFVGFVEERLKLHNKSLPLTPNSKLQEWRDALTWVTGVGGVSGRLHESNKQSQPELVEEVTASILGVLDIKARHLPAVVGLDARVQELVSGLQLQDSHVTILGVTGMGGIGKTTLATALFNRLLPHFPTANCFLLNVSSRAANDMPKMQQ</sequence>
<dbReference type="EMBL" id="JALJOR010000009">
    <property type="protein sequence ID" value="KAK9811249.1"/>
    <property type="molecule type" value="Genomic_DNA"/>
</dbReference>
<organism evidence="2 3">
    <name type="scientific">[Myrmecia] bisecta</name>
    <dbReference type="NCBI Taxonomy" id="41462"/>
    <lineage>
        <taxon>Eukaryota</taxon>
        <taxon>Viridiplantae</taxon>
        <taxon>Chlorophyta</taxon>
        <taxon>core chlorophytes</taxon>
        <taxon>Trebouxiophyceae</taxon>
        <taxon>Trebouxiales</taxon>
        <taxon>Trebouxiaceae</taxon>
        <taxon>Myrmecia</taxon>
    </lineage>
</organism>
<feature type="domain" description="NB-ARC" evidence="1">
    <location>
        <begin position="230"/>
        <end position="267"/>
    </location>
</feature>
<dbReference type="InterPro" id="IPR044974">
    <property type="entry name" value="Disease_R_plants"/>
</dbReference>
<dbReference type="Gene3D" id="3.40.50.300">
    <property type="entry name" value="P-loop containing nucleotide triphosphate hydrolases"/>
    <property type="match status" value="1"/>
</dbReference>
<dbReference type="InterPro" id="IPR027417">
    <property type="entry name" value="P-loop_NTPase"/>
</dbReference>
<dbReference type="SUPFAM" id="SSF52540">
    <property type="entry name" value="P-loop containing nucleoside triphosphate hydrolases"/>
    <property type="match status" value="1"/>
</dbReference>
<dbReference type="Proteomes" id="UP001489004">
    <property type="component" value="Unassembled WGS sequence"/>
</dbReference>
<proteinExistence type="predicted"/>
<dbReference type="AlphaFoldDB" id="A0AAW1PSX9"/>
<dbReference type="PANTHER" id="PTHR11017">
    <property type="entry name" value="LEUCINE-RICH REPEAT-CONTAINING PROTEIN"/>
    <property type="match status" value="1"/>
</dbReference>
<keyword evidence="3" id="KW-1185">Reference proteome</keyword>
<evidence type="ECO:0000313" key="3">
    <source>
        <dbReference type="Proteomes" id="UP001489004"/>
    </source>
</evidence>
<gene>
    <name evidence="2" type="ORF">WJX72_000638</name>
</gene>
<name>A0AAW1PSX9_9CHLO</name>